<dbReference type="EMBL" id="BNCP01000022">
    <property type="protein sequence ID" value="GIL82016.1"/>
    <property type="molecule type" value="Genomic_DNA"/>
</dbReference>
<evidence type="ECO:0000313" key="2">
    <source>
        <dbReference type="Proteomes" id="UP000747110"/>
    </source>
</evidence>
<comment type="caution">
    <text evidence="1">The sequence shown here is derived from an EMBL/GenBank/DDBJ whole genome shotgun (WGS) entry which is preliminary data.</text>
</comment>
<gene>
    <name evidence="1" type="ORF">Vretifemale_10941</name>
</gene>
<sequence>MRTTNRLEHKPFPGLIRFDRLAIPQVIRRDYAAAAAAELQGGQVVLQKRILVFIIQSSKLWHMRQDADDLNYFVQHDCRRVVIQLWAAYRITPVVEKSIPGSKYRQGMNNATLRRDRERHVHGV</sequence>
<protein>
    <submittedName>
        <fullName evidence="1">Uncharacterized protein</fullName>
    </submittedName>
</protein>
<proteinExistence type="predicted"/>
<reference evidence="1" key="1">
    <citation type="journal article" date="2021" name="Proc. Natl. Acad. Sci. U.S.A.">
        <title>Three genomes in the algal genus Volvox reveal the fate of a haploid sex-determining region after a transition to homothallism.</title>
        <authorList>
            <person name="Yamamoto K."/>
            <person name="Hamaji T."/>
            <person name="Kawai-Toyooka H."/>
            <person name="Matsuzaki R."/>
            <person name="Takahashi F."/>
            <person name="Nishimura Y."/>
            <person name="Kawachi M."/>
            <person name="Noguchi H."/>
            <person name="Minakuchi Y."/>
            <person name="Umen J.G."/>
            <person name="Toyoda A."/>
            <person name="Nozaki H."/>
        </authorList>
    </citation>
    <scope>NUCLEOTIDE SEQUENCE</scope>
    <source>
        <strain evidence="1">NIES-3786</strain>
    </source>
</reference>
<evidence type="ECO:0000313" key="1">
    <source>
        <dbReference type="EMBL" id="GIL82016.1"/>
    </source>
</evidence>
<dbReference type="Proteomes" id="UP000747110">
    <property type="component" value="Unassembled WGS sequence"/>
</dbReference>
<accession>A0A8J4FM47</accession>
<dbReference type="AlphaFoldDB" id="A0A8J4FM47"/>
<keyword evidence="2" id="KW-1185">Reference proteome</keyword>
<organism evidence="1 2">
    <name type="scientific">Volvox reticuliferus</name>
    <dbReference type="NCBI Taxonomy" id="1737510"/>
    <lineage>
        <taxon>Eukaryota</taxon>
        <taxon>Viridiplantae</taxon>
        <taxon>Chlorophyta</taxon>
        <taxon>core chlorophytes</taxon>
        <taxon>Chlorophyceae</taxon>
        <taxon>CS clade</taxon>
        <taxon>Chlamydomonadales</taxon>
        <taxon>Volvocaceae</taxon>
        <taxon>Volvox</taxon>
    </lineage>
</organism>
<name>A0A8J4FM47_9CHLO</name>